<proteinExistence type="predicted"/>
<evidence type="ECO:0000313" key="2">
    <source>
        <dbReference type="Proteomes" id="UP000075238"/>
    </source>
</evidence>
<evidence type="ECO:0000313" key="1">
    <source>
        <dbReference type="EMBL" id="AMR79270.1"/>
    </source>
</evidence>
<dbReference type="AlphaFoldDB" id="A0A142JMF8"/>
<accession>A0A142JMF8</accession>
<dbReference type="KEGG" id="cnan:A2G96_16850"/>
<name>A0A142JMF8_9BURK</name>
<sequence>MPGGVSVPSLNISGTLQTYQLSAAVITTSNLATQNLSANQIVSGTISTSRLGADVITTTNFSAQSISANQITTGTLSANRIYGGQLNGVTIKISDGSPGFTFEVEASGRALIGNMLVGTAVIGSFPDVVSSAGQNTLQMGQGHNLTMQGYFRANGRVANDGATVQVEGIGSSSNNHGFRAIRRNTAGGSIVSSGIVATVGGNSFYSEVGTVGPFTASHDALVLKEIPTEDGMVLEDVTCVRKRGVSDAIFEARPVQGMASKRRAGVVSHRAPLADSLPAALIASLDEDSKPIPADCYAALCERYDLVHMNALGEGQVLVSGANGDIEQGDFITSSGLPGIGMRQDGDGLMTYTIAQARESIHFDSPTDVRLVACYYHCG</sequence>
<dbReference type="Proteomes" id="UP000075238">
    <property type="component" value="Chromosome 1"/>
</dbReference>
<dbReference type="EMBL" id="CP014844">
    <property type="protein sequence ID" value="AMR79270.1"/>
    <property type="molecule type" value="Genomic_DNA"/>
</dbReference>
<protein>
    <submittedName>
        <fullName evidence="1">Uncharacterized protein</fullName>
    </submittedName>
</protein>
<reference evidence="1 2" key="1">
    <citation type="submission" date="2016-03" db="EMBL/GenBank/DDBJ databases">
        <title>Complete genome sequence of a novel chlorpyrifos degrading bacterium, Cupriavidus nantongensis sp. X1.</title>
        <authorList>
            <person name="Fang L."/>
        </authorList>
    </citation>
    <scope>NUCLEOTIDE SEQUENCE [LARGE SCALE GENOMIC DNA]</scope>
    <source>
        <strain evidence="1 2">X1</strain>
    </source>
</reference>
<organism evidence="1 2">
    <name type="scientific">Cupriavidus nantongensis</name>
    <dbReference type="NCBI Taxonomy" id="1796606"/>
    <lineage>
        <taxon>Bacteria</taxon>
        <taxon>Pseudomonadati</taxon>
        <taxon>Pseudomonadota</taxon>
        <taxon>Betaproteobacteria</taxon>
        <taxon>Burkholderiales</taxon>
        <taxon>Burkholderiaceae</taxon>
        <taxon>Cupriavidus</taxon>
    </lineage>
</organism>
<keyword evidence="2" id="KW-1185">Reference proteome</keyword>
<gene>
    <name evidence="1" type="ORF">A2G96_16850</name>
</gene>
<dbReference type="STRING" id="1796606.A2G96_16850"/>